<dbReference type="InterPro" id="IPR000504">
    <property type="entry name" value="RRM_dom"/>
</dbReference>
<dbReference type="STRING" id="284592.Q6BNC6"/>
<dbReference type="InterPro" id="IPR036869">
    <property type="entry name" value="J_dom_sf"/>
</dbReference>
<dbReference type="HOGENOM" id="CLU_066906_0_0_1"/>
<dbReference type="AlphaFoldDB" id="Q6BNC6"/>
<dbReference type="InterPro" id="IPR035979">
    <property type="entry name" value="RBD_domain_sf"/>
</dbReference>
<evidence type="ECO:0000256" key="2">
    <source>
        <dbReference type="ARBA" id="ARBA00004496"/>
    </source>
</evidence>
<evidence type="ECO:0000259" key="7">
    <source>
        <dbReference type="PROSITE" id="PS50076"/>
    </source>
</evidence>
<feature type="coiled-coil region" evidence="6">
    <location>
        <begin position="88"/>
        <end position="115"/>
    </location>
</feature>
<keyword evidence="3" id="KW-0963">Cytoplasm</keyword>
<evidence type="ECO:0000256" key="5">
    <source>
        <dbReference type="ARBA" id="ARBA00023242"/>
    </source>
</evidence>
<dbReference type="OMA" id="KSATLWD"/>
<dbReference type="Gene3D" id="1.10.287.110">
    <property type="entry name" value="DnaJ domain"/>
    <property type="match status" value="1"/>
</dbReference>
<gene>
    <name evidence="8" type="ordered locus">DEHA2E22880g</name>
</gene>
<proteinExistence type="predicted"/>
<dbReference type="SUPFAM" id="SSF54928">
    <property type="entry name" value="RNA-binding domain, RBD"/>
    <property type="match status" value="1"/>
</dbReference>
<keyword evidence="4" id="KW-0143">Chaperone</keyword>
<dbReference type="KEGG" id="dha:DEHA2E22880g"/>
<dbReference type="InterPro" id="IPR018253">
    <property type="entry name" value="DnaJ_domain_CS"/>
</dbReference>
<dbReference type="SUPFAM" id="SSF46565">
    <property type="entry name" value="Chaperone J-domain"/>
    <property type="match status" value="1"/>
</dbReference>
<dbReference type="OrthoDB" id="436519at2759"/>
<dbReference type="PRINTS" id="PR00625">
    <property type="entry name" value="JDOMAIN"/>
</dbReference>
<sequence>MSNEIGSIVNGDLDLYEFLEVGPTFEESEIKRQYRRKALQYHPDKNPSEDAAKKFHLLSQVYEILTNDKLRSNYDRIRQLKINKIERSKKLSEQTRAFKEELEKAEREYKFNNSNVFDNTNREFMQRKVWENNLEKLKEEGLRKRRIHEKEIIKQSVPAASQAKKYISFNDIPLKSEKISTFMSIEEDKVDSVNNQMTKTIVRWKHKPELKELITPDILQEMMIIFGPVKFAKILPNTTNSRYDSGIVEFENSKGAQLAVNHDYKKSATLWDRTKVRKLASLLRECRYDTSIIPICNIENNSISSEEAQKISRLIAKSNQITNFNPPSKYAVKNISLKSDTYMHQLFNNFILKEARKELK</sequence>
<dbReference type="VEuPathDB" id="FungiDB:DEHA2E22880g"/>
<dbReference type="CDD" id="cd06257">
    <property type="entry name" value="DnaJ"/>
    <property type="match status" value="1"/>
</dbReference>
<name>Q6BNC6_DEBHA</name>
<evidence type="ECO:0000313" key="9">
    <source>
        <dbReference type="Proteomes" id="UP000000599"/>
    </source>
</evidence>
<evidence type="ECO:0000256" key="3">
    <source>
        <dbReference type="ARBA" id="ARBA00022490"/>
    </source>
</evidence>
<dbReference type="GO" id="GO:0000390">
    <property type="term" value="P:spliceosomal complex disassembly"/>
    <property type="evidence" value="ECO:0007669"/>
    <property type="project" value="TreeGrafter"/>
</dbReference>
<evidence type="ECO:0000313" key="8">
    <source>
        <dbReference type="EMBL" id="CAG88578.2"/>
    </source>
</evidence>
<dbReference type="PROSITE" id="PS00636">
    <property type="entry name" value="DNAJ_1"/>
    <property type="match status" value="1"/>
</dbReference>
<dbReference type="PANTHER" id="PTHR44313">
    <property type="entry name" value="DNAJ HOMOLOG SUBFAMILY C MEMBER 17"/>
    <property type="match status" value="1"/>
</dbReference>
<organism evidence="8 9">
    <name type="scientific">Debaryomyces hansenii (strain ATCC 36239 / CBS 767 / BCRC 21394 / JCM 1990 / NBRC 0083 / IGC 2968)</name>
    <name type="common">Yeast</name>
    <name type="synonym">Torulaspora hansenii</name>
    <dbReference type="NCBI Taxonomy" id="284592"/>
    <lineage>
        <taxon>Eukaryota</taxon>
        <taxon>Fungi</taxon>
        <taxon>Dikarya</taxon>
        <taxon>Ascomycota</taxon>
        <taxon>Saccharomycotina</taxon>
        <taxon>Pichiomycetes</taxon>
        <taxon>Debaryomycetaceae</taxon>
        <taxon>Debaryomyces</taxon>
    </lineage>
</organism>
<evidence type="ECO:0000256" key="4">
    <source>
        <dbReference type="ARBA" id="ARBA00023186"/>
    </source>
</evidence>
<dbReference type="PANTHER" id="PTHR44313:SF1">
    <property type="entry name" value="DNAJ HOMOLOG SUBFAMILY C MEMBER 17"/>
    <property type="match status" value="1"/>
</dbReference>
<reference evidence="8 9" key="1">
    <citation type="journal article" date="2004" name="Nature">
        <title>Genome evolution in yeasts.</title>
        <authorList>
            <consortium name="Genolevures"/>
            <person name="Dujon B."/>
            <person name="Sherman D."/>
            <person name="Fischer G."/>
            <person name="Durrens P."/>
            <person name="Casaregola S."/>
            <person name="Lafontaine I."/>
            <person name="de Montigny J."/>
            <person name="Marck C."/>
            <person name="Neuveglise C."/>
            <person name="Talla E."/>
            <person name="Goffard N."/>
            <person name="Frangeul L."/>
            <person name="Aigle M."/>
            <person name="Anthouard V."/>
            <person name="Babour A."/>
            <person name="Barbe V."/>
            <person name="Barnay S."/>
            <person name="Blanchin S."/>
            <person name="Beckerich J.M."/>
            <person name="Beyne E."/>
            <person name="Bleykasten C."/>
            <person name="Boisrame A."/>
            <person name="Boyer J."/>
            <person name="Cattolico L."/>
            <person name="Confanioleri F."/>
            <person name="de Daruvar A."/>
            <person name="Despons L."/>
            <person name="Fabre E."/>
            <person name="Fairhead C."/>
            <person name="Ferry-Dumazet H."/>
            <person name="Groppi A."/>
            <person name="Hantraye F."/>
            <person name="Hennequin C."/>
            <person name="Jauniaux N."/>
            <person name="Joyet P."/>
            <person name="Kachouri R."/>
            <person name="Kerrest A."/>
            <person name="Koszul R."/>
            <person name="Lemaire M."/>
            <person name="Lesur I."/>
            <person name="Ma L."/>
            <person name="Muller H."/>
            <person name="Nicaud J.M."/>
            <person name="Nikolski M."/>
            <person name="Oztas S."/>
            <person name="Ozier-Kalogeropoulos O."/>
            <person name="Pellenz S."/>
            <person name="Potier S."/>
            <person name="Richard G.F."/>
            <person name="Straub M.L."/>
            <person name="Suleau A."/>
            <person name="Swennene D."/>
            <person name="Tekaia F."/>
            <person name="Wesolowski-Louvel M."/>
            <person name="Westhof E."/>
            <person name="Wirth B."/>
            <person name="Zeniou-Meyer M."/>
            <person name="Zivanovic I."/>
            <person name="Bolotin-Fukuhara M."/>
            <person name="Thierry A."/>
            <person name="Bouchier C."/>
            <person name="Caudron B."/>
            <person name="Scarpelli C."/>
            <person name="Gaillardin C."/>
            <person name="Weissenbach J."/>
            <person name="Wincker P."/>
            <person name="Souciet J.L."/>
        </authorList>
    </citation>
    <scope>NUCLEOTIDE SEQUENCE [LARGE SCALE GENOMIC DNA]</scope>
    <source>
        <strain evidence="9">ATCC 36239 / CBS 767 / BCRC 21394 / JCM 1990 / NBRC 0083 / IGC 2968</strain>
    </source>
</reference>
<evidence type="ECO:0000256" key="1">
    <source>
        <dbReference type="ARBA" id="ARBA00004123"/>
    </source>
</evidence>
<dbReference type="Pfam" id="PF00076">
    <property type="entry name" value="RRM_1"/>
    <property type="match status" value="1"/>
</dbReference>
<dbReference type="GO" id="GO:0005737">
    <property type="term" value="C:cytoplasm"/>
    <property type="evidence" value="ECO:0007669"/>
    <property type="project" value="UniProtKB-SubCell"/>
</dbReference>
<dbReference type="InterPro" id="IPR001623">
    <property type="entry name" value="DnaJ_domain"/>
</dbReference>
<dbReference type="GO" id="GO:0005681">
    <property type="term" value="C:spliceosomal complex"/>
    <property type="evidence" value="ECO:0007669"/>
    <property type="project" value="TreeGrafter"/>
</dbReference>
<evidence type="ECO:0000256" key="6">
    <source>
        <dbReference type="SAM" id="Coils"/>
    </source>
</evidence>
<keyword evidence="6" id="KW-0175">Coiled coil</keyword>
<dbReference type="Proteomes" id="UP000000599">
    <property type="component" value="Chromosome E"/>
</dbReference>
<comment type="subcellular location">
    <subcellularLocation>
        <location evidence="2">Cytoplasm</location>
    </subcellularLocation>
    <subcellularLocation>
        <location evidence="1">Nucleus</location>
    </subcellularLocation>
</comment>
<keyword evidence="5" id="KW-0539">Nucleus</keyword>
<dbReference type="EMBL" id="CR382137">
    <property type="protein sequence ID" value="CAG88578.2"/>
    <property type="molecule type" value="Genomic_DNA"/>
</dbReference>
<dbReference type="Pfam" id="PF00226">
    <property type="entry name" value="DnaJ"/>
    <property type="match status" value="1"/>
</dbReference>
<keyword evidence="9" id="KW-1185">Reference proteome</keyword>
<dbReference type="GO" id="GO:0003723">
    <property type="term" value="F:RNA binding"/>
    <property type="evidence" value="ECO:0007669"/>
    <property type="project" value="InterPro"/>
</dbReference>
<dbReference type="InterPro" id="IPR052094">
    <property type="entry name" value="Pre-mRNA-splicing_ERAD"/>
</dbReference>
<dbReference type="CDD" id="cd00590">
    <property type="entry name" value="RRM_SF"/>
    <property type="match status" value="1"/>
</dbReference>
<dbReference type="SMART" id="SM00271">
    <property type="entry name" value="DnaJ"/>
    <property type="match status" value="1"/>
</dbReference>
<accession>Q6BNC6</accession>
<dbReference type="InParanoid" id="Q6BNC6"/>
<dbReference type="GeneID" id="2902534"/>
<dbReference type="eggNOG" id="KOG0691">
    <property type="taxonomic scope" value="Eukaryota"/>
</dbReference>
<feature type="domain" description="J" evidence="7">
    <location>
        <begin position="14"/>
        <end position="78"/>
    </location>
</feature>
<protein>
    <submittedName>
        <fullName evidence="8">DEHA2E22880p</fullName>
    </submittedName>
</protein>
<dbReference type="RefSeq" id="XP_460294.2">
    <property type="nucleotide sequence ID" value="XM_460294.1"/>
</dbReference>
<dbReference type="PROSITE" id="PS50076">
    <property type="entry name" value="DNAJ_2"/>
    <property type="match status" value="1"/>
</dbReference>